<organism evidence="1">
    <name type="scientific">Timema cristinae</name>
    <name type="common">Walking stick</name>
    <dbReference type="NCBI Taxonomy" id="61476"/>
    <lineage>
        <taxon>Eukaryota</taxon>
        <taxon>Metazoa</taxon>
        <taxon>Ecdysozoa</taxon>
        <taxon>Arthropoda</taxon>
        <taxon>Hexapoda</taxon>
        <taxon>Insecta</taxon>
        <taxon>Pterygota</taxon>
        <taxon>Neoptera</taxon>
        <taxon>Polyneoptera</taxon>
        <taxon>Phasmatodea</taxon>
        <taxon>Timematodea</taxon>
        <taxon>Timematoidea</taxon>
        <taxon>Timematidae</taxon>
        <taxon>Timema</taxon>
    </lineage>
</organism>
<name>A0A7R9H2R4_TIMCR</name>
<protein>
    <submittedName>
        <fullName evidence="1">Uncharacterized protein</fullName>
    </submittedName>
</protein>
<dbReference type="AlphaFoldDB" id="A0A7R9H2R4"/>
<reference evidence="1" key="1">
    <citation type="submission" date="2020-11" db="EMBL/GenBank/DDBJ databases">
        <authorList>
            <person name="Tran Van P."/>
        </authorList>
    </citation>
    <scope>NUCLEOTIDE SEQUENCE</scope>
</reference>
<evidence type="ECO:0000313" key="1">
    <source>
        <dbReference type="EMBL" id="CAD7405712.1"/>
    </source>
</evidence>
<gene>
    <name evidence="1" type="ORF">TCEB3V08_LOCUS8121</name>
</gene>
<proteinExistence type="predicted"/>
<sequence>MPITVPHVYIVDDVVLNSSPYSHLWVSIQMLIHTSCGERQRTHFIPRLQHYSSMFEQILNSSNSRFIRVSHLGGVFPDRVSHTTGVCRDKVSHLAGVFPDRVSNMTGVCQDRVSHTTGVCRERVSHMTGVCQDRVSHMTGV</sequence>
<accession>A0A7R9H2R4</accession>
<dbReference type="EMBL" id="OC319541">
    <property type="protein sequence ID" value="CAD7405712.1"/>
    <property type="molecule type" value="Genomic_DNA"/>
</dbReference>